<dbReference type="Pfam" id="PF03233">
    <property type="entry name" value="Cauli_AT"/>
    <property type="match status" value="1"/>
</dbReference>
<evidence type="ECO:0000313" key="8">
    <source>
        <dbReference type="EMBL" id="CCG14713.1"/>
    </source>
</evidence>
<comment type="similarity">
    <text evidence="2">Belongs to the caulimoviridae ORF II family.</text>
</comment>
<evidence type="ECO:0000256" key="4">
    <source>
        <dbReference type="ARBA" id="ARBA00030552"/>
    </source>
</evidence>
<evidence type="ECO:0000256" key="5">
    <source>
        <dbReference type="ARBA" id="ARBA00030748"/>
    </source>
</evidence>
<feature type="coiled-coil region" evidence="6">
    <location>
        <begin position="121"/>
        <end position="148"/>
    </location>
</feature>
<reference evidence="8" key="1">
    <citation type="submission" date="2012-02" db="EMBL/GenBank/DDBJ databases">
        <title>Cloning, prokaryotic expression and antiserum preparation of gene ORF II of Strawberryvein banding virus.</title>
        <authorList>
            <person name="Jiang L."/>
            <person name="Deng Z.G."/>
            <person name="Xie Z.Y."/>
            <person name="Yang Y.Z."/>
            <person name="Li X.Y."/>
            <person name="Ding F."/>
            <person name="Jiang T."/>
        </authorList>
    </citation>
    <scope>NUCLEOTIDE SEQUENCE</scope>
    <source>
        <strain evidence="8">China</strain>
    </source>
</reference>
<organism evidence="8">
    <name type="scientific">Strawberry vein banding virus</name>
    <dbReference type="NCBI Taxonomy" id="47903"/>
    <lineage>
        <taxon>Viruses</taxon>
        <taxon>Riboviria</taxon>
        <taxon>Pararnavirae</taxon>
        <taxon>Artverviricota</taxon>
        <taxon>Revtraviricetes</taxon>
        <taxon>Ortervirales</taxon>
        <taxon>Caulimoviridae</taxon>
        <taxon>Caulimovirus</taxon>
        <taxon>Caulimovirus venafragariae</taxon>
    </lineage>
</organism>
<proteinExistence type="inferred from homology"/>
<name>I0J9E4_9VIRU</name>
<protein>
    <recommendedName>
        <fullName evidence="3">Aphid transmission protein</fullName>
    </recommendedName>
    <alternativeName>
        <fullName evidence="5">Atf</fullName>
    </alternativeName>
    <alternativeName>
        <fullName evidence="4">Protein 2</fullName>
    </alternativeName>
</protein>
<keyword evidence="6" id="KW-0175">Coiled coil</keyword>
<dbReference type="EMBL" id="KX950836">
    <property type="protein sequence ID" value="AQS27976.1"/>
    <property type="molecule type" value="Genomic_DNA"/>
</dbReference>
<sequence>MSFRREPHIYYKKQYLTLNTQNVERGEPEYLYVGGRGIEGCLKHLNNINVVCGNIHMMNYYICKTLGIKTSIYRNTPEDNSNPGLLSLLGKPQESSSQNPLEKKLDNLSDKIRDLGSNTSGIDTEKKLADLSNKISELERKISSLNTDDILTLLKKLDDKV</sequence>
<comment type="function">
    <text evidence="1">This protein is involved in virus transmission.</text>
</comment>
<dbReference type="Gene3D" id="1.20.1270.70">
    <property type="entry name" value="Designed single chain three-helix bundle"/>
    <property type="match status" value="1"/>
</dbReference>
<dbReference type="InterPro" id="IPR004917">
    <property type="entry name" value="Caulimo_AT"/>
</dbReference>
<evidence type="ECO:0000256" key="6">
    <source>
        <dbReference type="SAM" id="Coils"/>
    </source>
</evidence>
<evidence type="ECO:0000256" key="3">
    <source>
        <dbReference type="ARBA" id="ARBA00013349"/>
    </source>
</evidence>
<evidence type="ECO:0000256" key="1">
    <source>
        <dbReference type="ARBA" id="ARBA00003851"/>
    </source>
</evidence>
<dbReference type="EMBL" id="HE681085">
    <property type="protein sequence ID" value="CCG14713.1"/>
    <property type="molecule type" value="Genomic_DNA"/>
</dbReference>
<accession>I0J9E4</accession>
<reference evidence="7" key="2">
    <citation type="journal article" date="2017" name="Arch. Virol.">
        <title>Strawberry vein banding virus isolates in eastern Canada are molecularly divergent from other isolates.</title>
        <authorList>
            <person name="Dickison V."/>
            <person name="MacKenzie T.D."/>
            <person name="Singh M."/>
            <person name="Lawrence J."/>
            <person name="Nie X."/>
        </authorList>
    </citation>
    <scope>NUCLEOTIDE SEQUENCE</scope>
    <source>
        <strain evidence="7">NS8</strain>
    </source>
</reference>
<gene>
    <name evidence="8" type="primary">ORF II</name>
    <name evidence="7" type="synonym">ORF2</name>
</gene>
<evidence type="ECO:0000313" key="7">
    <source>
        <dbReference type="EMBL" id="AQS27976.1"/>
    </source>
</evidence>
<evidence type="ECO:0000256" key="2">
    <source>
        <dbReference type="ARBA" id="ARBA00007612"/>
    </source>
</evidence>